<evidence type="ECO:0000313" key="2">
    <source>
        <dbReference type="Proteomes" id="UP001196413"/>
    </source>
</evidence>
<keyword evidence="2" id="KW-1185">Reference proteome</keyword>
<proteinExistence type="predicted"/>
<organism evidence="1 2">
    <name type="scientific">Parelaphostrongylus tenuis</name>
    <name type="common">Meningeal worm</name>
    <dbReference type="NCBI Taxonomy" id="148309"/>
    <lineage>
        <taxon>Eukaryota</taxon>
        <taxon>Metazoa</taxon>
        <taxon>Ecdysozoa</taxon>
        <taxon>Nematoda</taxon>
        <taxon>Chromadorea</taxon>
        <taxon>Rhabditida</taxon>
        <taxon>Rhabditina</taxon>
        <taxon>Rhabditomorpha</taxon>
        <taxon>Strongyloidea</taxon>
        <taxon>Metastrongylidae</taxon>
        <taxon>Parelaphostrongylus</taxon>
    </lineage>
</organism>
<evidence type="ECO:0000313" key="1">
    <source>
        <dbReference type="EMBL" id="KAJ1360195.1"/>
    </source>
</evidence>
<sequence length="242" mass="26930">MRDAAALSRDAVHLGDAAKVNTHRSKFSYWFHVGGNRTLGTVLSREDLDYPPGTHCDHEDRTVDPKRAQLRFRQSFEVFVSTGDFSAASYAFGDQICKYRERGFTAIAYATPKQYDTTQTEAENYYSTISARENLGASEPFLPGQRPFHTPLATYTAGPRAGLPVGSHCLDERAGHHRRRKVDFLQKLTSSNECLSPGQRGIPTLRPNQFKPKAMLNIFCDRTGPNRWDLLPAGEAAGMCSG</sequence>
<gene>
    <name evidence="1" type="ORF">KIN20_019116</name>
</gene>
<dbReference type="AlphaFoldDB" id="A0AAD5MKF5"/>
<accession>A0AAD5MKF5</accession>
<name>A0AAD5MKF5_PARTN</name>
<comment type="caution">
    <text evidence="1">The sequence shown here is derived from an EMBL/GenBank/DDBJ whole genome shotgun (WGS) entry which is preliminary data.</text>
</comment>
<dbReference type="Proteomes" id="UP001196413">
    <property type="component" value="Unassembled WGS sequence"/>
</dbReference>
<protein>
    <submittedName>
        <fullName evidence="1">Uncharacterized protein</fullName>
    </submittedName>
</protein>
<reference evidence="1" key="1">
    <citation type="submission" date="2021-06" db="EMBL/GenBank/DDBJ databases">
        <title>Parelaphostrongylus tenuis whole genome reference sequence.</title>
        <authorList>
            <person name="Garwood T.J."/>
            <person name="Larsen P.A."/>
            <person name="Fountain-Jones N.M."/>
            <person name="Garbe J.R."/>
            <person name="Macchietto M.G."/>
            <person name="Kania S.A."/>
            <person name="Gerhold R.W."/>
            <person name="Richards J.E."/>
            <person name="Wolf T.M."/>
        </authorList>
    </citation>
    <scope>NUCLEOTIDE SEQUENCE</scope>
    <source>
        <strain evidence="1">MNPRO001-30</strain>
        <tissue evidence="1">Meninges</tissue>
    </source>
</reference>
<dbReference type="EMBL" id="JAHQIW010003811">
    <property type="protein sequence ID" value="KAJ1360195.1"/>
    <property type="molecule type" value="Genomic_DNA"/>
</dbReference>